<protein>
    <submittedName>
        <fullName evidence="3">Winged helix-turn-helix transcriptional regulator</fullName>
    </submittedName>
</protein>
<gene>
    <name evidence="2" type="ORF">I9063_001623</name>
    <name evidence="3" type="ORF">I9080_003146</name>
    <name evidence="4" type="ORF">I9080_003491</name>
    <name evidence="5" type="ORF">JJB78_14555</name>
</gene>
<reference evidence="3" key="2">
    <citation type="submission" date="2020-07" db="EMBL/GenBank/DDBJ databases">
        <authorList>
            <consortium name="NCBI Pathogen Detection Project"/>
        </authorList>
    </citation>
    <scope>NUCLEOTIDE SEQUENCE</scope>
    <source>
        <strain evidence="2">C25</strain>
        <strain evidence="3">C8</strain>
    </source>
</reference>
<dbReference type="InterPro" id="IPR011991">
    <property type="entry name" value="ArsR-like_HTH"/>
</dbReference>
<reference evidence="5 6" key="3">
    <citation type="submission" date="2020-12" db="EMBL/GenBank/DDBJ databases">
        <title>Comparative genomics of Clostridium perfringens reveals patterns of host-associated phylogenetic clades and virulence factors.</title>
        <authorList>
            <person name="Smith A.H."/>
            <person name="Geier R."/>
        </authorList>
    </citation>
    <scope>NUCLEOTIDE SEQUENCE [LARGE SCALE GENOMIC DNA]</scope>
    <source>
        <strain evidence="5 6">CHD15829P</strain>
    </source>
</reference>
<dbReference type="SUPFAM" id="SSF46785">
    <property type="entry name" value="Winged helix' DNA-binding domain"/>
    <property type="match status" value="1"/>
</dbReference>
<reference evidence="3" key="1">
    <citation type="journal article" date="2018" name="Genome Biol.">
        <title>SKESA: strategic k-mer extension for scrupulous assemblies.</title>
        <authorList>
            <person name="Souvorov A."/>
            <person name="Agarwala R."/>
            <person name="Lipman D.J."/>
        </authorList>
    </citation>
    <scope>NUCLEOTIDE SEQUENCE</scope>
    <source>
        <strain evidence="2">C25</strain>
        <strain evidence="3">C8</strain>
    </source>
</reference>
<evidence type="ECO:0000313" key="2">
    <source>
        <dbReference type="EMBL" id="HAT4298256.1"/>
    </source>
</evidence>
<dbReference type="AlphaFoldDB" id="A0A2Z3TU86"/>
<name>A0A2Z3TU86_CLOPF</name>
<dbReference type="Proteomes" id="UP000855421">
    <property type="component" value="Unassembled WGS sequence"/>
</dbReference>
<organism evidence="3">
    <name type="scientific">Clostridium perfringens</name>
    <dbReference type="NCBI Taxonomy" id="1502"/>
    <lineage>
        <taxon>Bacteria</taxon>
        <taxon>Bacillati</taxon>
        <taxon>Bacillota</taxon>
        <taxon>Clostridia</taxon>
        <taxon>Eubacteriales</taxon>
        <taxon>Clostridiaceae</taxon>
        <taxon>Clostridium</taxon>
    </lineage>
</organism>
<dbReference type="EMBL" id="JAENRE010000008">
    <property type="protein sequence ID" value="MBO3417715.1"/>
    <property type="molecule type" value="Genomic_DNA"/>
</dbReference>
<dbReference type="EMBL" id="DACTCB010000060">
    <property type="protein sequence ID" value="HAT4309621.1"/>
    <property type="molecule type" value="Genomic_DNA"/>
</dbReference>
<evidence type="ECO:0000313" key="3">
    <source>
        <dbReference type="EMBL" id="HAT4309293.1"/>
    </source>
</evidence>
<dbReference type="Pfam" id="PF12802">
    <property type="entry name" value="MarR_2"/>
    <property type="match status" value="1"/>
</dbReference>
<dbReference type="InterPro" id="IPR000835">
    <property type="entry name" value="HTH_MarR-typ"/>
</dbReference>
<dbReference type="EMBL" id="DACTCB010000028">
    <property type="protein sequence ID" value="HAT4309293.1"/>
    <property type="molecule type" value="Genomic_DNA"/>
</dbReference>
<evidence type="ECO:0000259" key="1">
    <source>
        <dbReference type="Pfam" id="PF12802"/>
    </source>
</evidence>
<feature type="domain" description="HTH marR-type" evidence="1">
    <location>
        <begin position="21"/>
        <end position="66"/>
    </location>
</feature>
<evidence type="ECO:0000313" key="5">
    <source>
        <dbReference type="EMBL" id="MBO3417715.1"/>
    </source>
</evidence>
<sequence>MDKKYFEHIANIKELGKYHYKVLLLLISEDYTQSDIKNLLGLKKQNVNRVFKDLEKLGLIEVKETKGSNKYYRLVDIKRLKLNIIGQMRII</sequence>
<dbReference type="Gene3D" id="1.10.10.10">
    <property type="entry name" value="Winged helix-like DNA-binding domain superfamily/Winged helix DNA-binding domain"/>
    <property type="match status" value="1"/>
</dbReference>
<dbReference type="InterPro" id="IPR036388">
    <property type="entry name" value="WH-like_DNA-bd_sf"/>
</dbReference>
<dbReference type="InterPro" id="IPR036390">
    <property type="entry name" value="WH_DNA-bd_sf"/>
</dbReference>
<dbReference type="CDD" id="cd00090">
    <property type="entry name" value="HTH_ARSR"/>
    <property type="match status" value="1"/>
</dbReference>
<comment type="caution">
    <text evidence="3">The sequence shown here is derived from an EMBL/GenBank/DDBJ whole genome shotgun (WGS) entry which is preliminary data.</text>
</comment>
<dbReference type="RefSeq" id="WP_003465269.1">
    <property type="nucleotide sequence ID" value="NZ_AP026870.1"/>
</dbReference>
<proteinExistence type="predicted"/>
<evidence type="ECO:0000313" key="4">
    <source>
        <dbReference type="EMBL" id="HAT4309621.1"/>
    </source>
</evidence>
<evidence type="ECO:0000313" key="6">
    <source>
        <dbReference type="Proteomes" id="UP000668358"/>
    </source>
</evidence>
<accession>A0A2Z3TU86</accession>
<dbReference type="Proteomes" id="UP000668358">
    <property type="component" value="Unassembled WGS sequence"/>
</dbReference>
<dbReference type="Proteomes" id="UP000859547">
    <property type="component" value="Unassembled WGS sequence"/>
</dbReference>
<dbReference type="GO" id="GO:0003700">
    <property type="term" value="F:DNA-binding transcription factor activity"/>
    <property type="evidence" value="ECO:0007669"/>
    <property type="project" value="InterPro"/>
</dbReference>
<dbReference type="EMBL" id="DACTBT010000008">
    <property type="protein sequence ID" value="HAT4298256.1"/>
    <property type="molecule type" value="Genomic_DNA"/>
</dbReference>